<proteinExistence type="predicted"/>
<evidence type="ECO:0000313" key="3">
    <source>
        <dbReference type="Proteomes" id="UP001652663"/>
    </source>
</evidence>
<protein>
    <submittedName>
        <fullName evidence="4">ADP-ribosylation factor-like protein 13A isoform X2</fullName>
    </submittedName>
</protein>
<dbReference type="Proteomes" id="UP001652663">
    <property type="component" value="Chromosome X"/>
</dbReference>
<evidence type="ECO:0000313" key="4">
    <source>
        <dbReference type="RefSeq" id="XP_070640273.1"/>
    </source>
</evidence>
<evidence type="ECO:0000256" key="2">
    <source>
        <dbReference type="ARBA" id="ARBA00023134"/>
    </source>
</evidence>
<keyword evidence="2" id="KW-0342">GTP-binding</keyword>
<dbReference type="SMART" id="SM00178">
    <property type="entry name" value="SAR"/>
    <property type="match status" value="1"/>
</dbReference>
<dbReference type="InterPro" id="IPR006689">
    <property type="entry name" value="Small_GTPase_ARF/SAR"/>
</dbReference>
<evidence type="ECO:0000256" key="1">
    <source>
        <dbReference type="ARBA" id="ARBA00022741"/>
    </source>
</evidence>
<dbReference type="InterPro" id="IPR051995">
    <property type="entry name" value="Ciliary_GTPase"/>
</dbReference>
<dbReference type="SMART" id="SM00177">
    <property type="entry name" value="ARF"/>
    <property type="match status" value="1"/>
</dbReference>
<sequence length="385" mass="42815">MFRLLTSCWCHLKTTEKTQRHVAIIIIGLHNSGKTDLVEAFRRQLPSRSRMDSCSSSEPTTLLVDNYEVSIYDLKGDMQGRKIWPNYYAQAHGLVFVLDSSDLERMQEVKVILPNMLSDERVAGKPILLLANKQDKMDALPPGDIIEYLLLERLMNENKSPCRVEPCSVVKELQRRRQPIIDGLHWLLSAIGEKYEELCTRQQPLPPTIAASSSTRGFEERSPADSFATQMGMSKENRQHVGQHSMEPKPLKSILLKEGVIIRPKKNVSVTFALDEPMEEGEYSGENGSHNTAGLRNTSGAHNTAGAGNTAGASNTAGARITAGALIIAGTRIIAGAFNTPELRYGPSDDFHPPAPYTEDDLFEEPRAKRRMGTWDSEDMLLDNP</sequence>
<reference evidence="4" key="1">
    <citation type="submission" date="2025-08" db="UniProtKB">
        <authorList>
            <consortium name="RefSeq"/>
        </authorList>
    </citation>
    <scope>IDENTIFICATION</scope>
    <source>
        <tissue evidence="4">Blood</tissue>
    </source>
</reference>
<dbReference type="PANTHER" id="PTHR46090:SF1">
    <property type="entry name" value="ADP-RIBOSYLATION FACTOR-LIKE PROTEIN 13A"/>
    <property type="match status" value="1"/>
</dbReference>
<dbReference type="Gene3D" id="3.40.50.300">
    <property type="entry name" value="P-loop containing nucleotide triphosphate hydrolases"/>
    <property type="match status" value="1"/>
</dbReference>
<keyword evidence="3" id="KW-1185">Reference proteome</keyword>
<accession>A0ABM4RXK3</accession>
<organism evidence="3 4">
    <name type="scientific">Bos indicus</name>
    <name type="common">Zebu</name>
    <dbReference type="NCBI Taxonomy" id="9915"/>
    <lineage>
        <taxon>Eukaryota</taxon>
        <taxon>Metazoa</taxon>
        <taxon>Chordata</taxon>
        <taxon>Craniata</taxon>
        <taxon>Vertebrata</taxon>
        <taxon>Euteleostomi</taxon>
        <taxon>Mammalia</taxon>
        <taxon>Eutheria</taxon>
        <taxon>Laurasiatheria</taxon>
        <taxon>Artiodactyla</taxon>
        <taxon>Ruminantia</taxon>
        <taxon>Pecora</taxon>
        <taxon>Bovidae</taxon>
        <taxon>Bovinae</taxon>
        <taxon>Bos</taxon>
    </lineage>
</organism>
<keyword evidence="1" id="KW-0547">Nucleotide-binding</keyword>
<dbReference type="GeneID" id="109555110"/>
<dbReference type="InterPro" id="IPR005225">
    <property type="entry name" value="Small_GTP-bd"/>
</dbReference>
<dbReference type="PRINTS" id="PR00328">
    <property type="entry name" value="SAR1GTPBP"/>
</dbReference>
<dbReference type="PROSITE" id="PS51417">
    <property type="entry name" value="ARF"/>
    <property type="match status" value="1"/>
</dbReference>
<dbReference type="RefSeq" id="XP_070640273.1">
    <property type="nucleotide sequence ID" value="XM_070784172.1"/>
</dbReference>
<name>A0ABM4RXK3_BOSIN</name>
<dbReference type="PANTHER" id="PTHR46090">
    <property type="entry name" value="ADP-RIBOSYLATION FACTOR-LIKE PROTEIN 13B"/>
    <property type="match status" value="1"/>
</dbReference>
<dbReference type="NCBIfam" id="TIGR00231">
    <property type="entry name" value="small_GTP"/>
    <property type="match status" value="1"/>
</dbReference>
<gene>
    <name evidence="4" type="primary">ARL13A</name>
</gene>
<dbReference type="Pfam" id="PF00025">
    <property type="entry name" value="Arf"/>
    <property type="match status" value="1"/>
</dbReference>
<dbReference type="SUPFAM" id="SSF52540">
    <property type="entry name" value="P-loop containing nucleoside triphosphate hydrolases"/>
    <property type="match status" value="1"/>
</dbReference>
<dbReference type="InterPro" id="IPR027417">
    <property type="entry name" value="P-loop_NTPase"/>
</dbReference>